<dbReference type="EMBL" id="CAXAMN010027151">
    <property type="protein sequence ID" value="CAK9108942.1"/>
    <property type="molecule type" value="Genomic_DNA"/>
</dbReference>
<feature type="region of interest" description="Disordered" evidence="1">
    <location>
        <begin position="4385"/>
        <end position="4404"/>
    </location>
</feature>
<dbReference type="SUPFAM" id="SSF49899">
    <property type="entry name" value="Concanavalin A-like lectins/glucanases"/>
    <property type="match status" value="1"/>
</dbReference>
<feature type="region of interest" description="Disordered" evidence="1">
    <location>
        <begin position="6679"/>
        <end position="6762"/>
    </location>
</feature>
<gene>
    <name evidence="2" type="ORF">CCMP2556_LOCUS50731</name>
</gene>
<feature type="region of interest" description="Disordered" evidence="1">
    <location>
        <begin position="6815"/>
        <end position="6841"/>
    </location>
</feature>
<evidence type="ECO:0000313" key="3">
    <source>
        <dbReference type="Proteomes" id="UP001642484"/>
    </source>
</evidence>
<feature type="compositionally biased region" description="Acidic residues" evidence="1">
    <location>
        <begin position="6825"/>
        <end position="6841"/>
    </location>
</feature>
<dbReference type="Proteomes" id="UP001642484">
    <property type="component" value="Unassembled WGS sequence"/>
</dbReference>
<evidence type="ECO:0000313" key="2">
    <source>
        <dbReference type="EMBL" id="CAK9108942.1"/>
    </source>
</evidence>
<reference evidence="2 3" key="1">
    <citation type="submission" date="2024-02" db="EMBL/GenBank/DDBJ databases">
        <authorList>
            <person name="Chen Y."/>
            <person name="Shah S."/>
            <person name="Dougan E. K."/>
            <person name="Thang M."/>
            <person name="Chan C."/>
        </authorList>
    </citation>
    <scope>NUCLEOTIDE SEQUENCE [LARGE SCALE GENOMIC DNA]</scope>
</reference>
<feature type="region of interest" description="Disordered" evidence="1">
    <location>
        <begin position="960"/>
        <end position="981"/>
    </location>
</feature>
<accession>A0ABP0S993</accession>
<dbReference type="InterPro" id="IPR016024">
    <property type="entry name" value="ARM-type_fold"/>
</dbReference>
<feature type="compositionally biased region" description="Polar residues" evidence="1">
    <location>
        <begin position="5153"/>
        <end position="5164"/>
    </location>
</feature>
<name>A0ABP0S993_9DINO</name>
<dbReference type="Gene3D" id="2.60.120.920">
    <property type="match status" value="1"/>
</dbReference>
<dbReference type="InterPro" id="IPR013320">
    <property type="entry name" value="ConA-like_dom_sf"/>
</dbReference>
<feature type="region of interest" description="Disordered" evidence="1">
    <location>
        <begin position="3421"/>
        <end position="3441"/>
    </location>
</feature>
<feature type="region of interest" description="Disordered" evidence="1">
    <location>
        <begin position="5058"/>
        <end position="5083"/>
    </location>
</feature>
<dbReference type="InterPro" id="IPR011989">
    <property type="entry name" value="ARM-like"/>
</dbReference>
<organism evidence="2 3">
    <name type="scientific">Durusdinium trenchii</name>
    <dbReference type="NCBI Taxonomy" id="1381693"/>
    <lineage>
        <taxon>Eukaryota</taxon>
        <taxon>Sar</taxon>
        <taxon>Alveolata</taxon>
        <taxon>Dinophyceae</taxon>
        <taxon>Suessiales</taxon>
        <taxon>Symbiodiniaceae</taxon>
        <taxon>Durusdinium</taxon>
    </lineage>
</organism>
<feature type="region of interest" description="Disordered" evidence="1">
    <location>
        <begin position="5152"/>
        <end position="5187"/>
    </location>
</feature>
<feature type="compositionally biased region" description="Polar residues" evidence="1">
    <location>
        <begin position="5173"/>
        <end position="5187"/>
    </location>
</feature>
<keyword evidence="3" id="KW-1185">Reference proteome</keyword>
<feature type="compositionally biased region" description="Basic and acidic residues" evidence="1">
    <location>
        <begin position="6679"/>
        <end position="6706"/>
    </location>
</feature>
<dbReference type="SUPFAM" id="SSF48371">
    <property type="entry name" value="ARM repeat"/>
    <property type="match status" value="3"/>
</dbReference>
<protein>
    <submittedName>
        <fullName evidence="2">Uncharacterized protein</fullName>
    </submittedName>
</protein>
<dbReference type="Gene3D" id="1.25.10.10">
    <property type="entry name" value="Leucine-rich Repeat Variant"/>
    <property type="match status" value="1"/>
</dbReference>
<dbReference type="InterPro" id="IPR043136">
    <property type="entry name" value="B30.2/SPRY_sf"/>
</dbReference>
<sequence length="6938" mass="777182">MSALVQSEHAEILRSFENLDGWNEREICDAFHQIWELFAGYDHSIAATYFLQEQPHLIERVLQHSRLDVLPLDKAASDFGDFTEKYTFFKCDVSASDNAVVKNGQLHFTSYSYAALYIPPLNFGSLREMTVSFYFSIDNLGEVSSSVQKRFGFRLGQLEIYFMPDTDIADIAQFRRCYTLIGGQSEPQMEYLDEAAFLEGELMRVVFQIHQDHMSSMHLCKTAVNAVFQKDLELNRLGFCNAASRATDFLGIFADGANCEKVFTIKSISLLQYEEDPQSPLLLPVWPELKSRSERLLWLVMDGCNAEYKVAASAGSSGAGSSGAGSSGAVTGDSRAKALGCVFTMLVHLTQPSLRSKGMTASSAILKSIDLLILRAEDKGALMPHLGKLVKLFDYLIGLEMAERFLLEQSCVVHLLGHCVAGDEHRSAELLMAEKSMFSTGLQNCLSADARRAHRENVIARNETGTAEVNATIRLQNAALFCLSALGLPQASAELQDKGCILEKRERPIGCFHPHDAERLLRAFRNPKVGEDADGKVGSFGAHPAAFPSYTLMFVVAVKRELCVQATGPAFQALIVSENNLPNVYVSLEDFTVWVQVRTKSGRLESAQSCLTLTDQAMPVAVTVVVDGLLVFLYLNGRDALEQPKRLSDYAAEVQAGDIVSGRSSKAVEALQRGDVKREDDPVLAGAMLMLRFFPRAMVTYEVDSKVQVARSQAVKVLKRKPGTGGPEEVPLTVFNIIEVTQLVIQFTHVQLNDESLAAMGQKKAGLQEVLDPDTIMWMVLALGTAAMYLPHQHPKFLDLIKQPFVKVMQVIAGIIDGTSSKDLSNYEQAFIAACVVYVAFVLASPRGKNILQDHLAAKLLIKMNGYSDSPIDFSDYVIKNCQTISARLAVLVLRAKQESPATLALVLDAIMSRMVNEDGIIYKEDLQEFLVDQGLGAVIQVLELVGKGLLQVERRERERRERKSLESGATLTAEEREERARQDKAERLALEQVGTLAARLHRQLFLQLHHIMDEVTHGLPLDETSMLALVKMVGTVLEVPHVYFMPASSLHAEMMEDLEVAEGMPYECWRHIAELSCDKLRVWTEKFYPMSLRTYGEVSTLLEDLQEQVYVRDRRHISSPRLELGAPTQTNRVWIHFQSSQPKMMTDTEVRVLSVHEPPLELPVKKSGHKYCAEPSRLVAFANAVLYNSRYKDEVYANIIVLLAELNLPEMYTSLAPLLVQTALQSDWLCRLVSHELLHNVLYPDKHLLPLLYEAVLSPSTPLATRYMLLDLCRRIAHSAFTPLDGFEEFLQVLRTRPPPDLLPDGTSTSREVPTSIKPAHDAGAVSLLLSSISTGVPEDVQVSVVGLATMVVARDINACEQAILENQYHDGVVVDGEKPFFLWRTFADLISSKKRDLQKATARFLNTLFWRLPQDTIELTTRPRGQSSEEYWMLPRLLDALGHPEDEAVEDLLQVLMPLASPVQNVKKEDLEEEFAHLVFVPQHTKARDSRESPAERLLREAALMISDGERVSVLVYLLRLLRPRFLRRALDWKASVRDFVLDLILNERVLTELTTAAGIADEFWVVVVQVLELGGLPGQRWVAQTLRWLVRAAEQAIPESGERDAGDLRLVRSACSPKILVPLVVHLAQGALASASAAAKRMLAALEQVPDSLLSLLRYLPSTEQNSLLTDSLRRLLDSSKTLRSKGHSDAADSVATFASRMVLTYLSTGLVTEIVKRYPQDTTLESVSDDGTKIFAAMPFEMPGAISVKVMWESKKAMNTDILLTPTGPEEAMALRIEDQARVQLSTRTAGDVVKVTFKPGFAKISQGRIFSGFDRATSKGDGKEEFVLKAVPVFVFRSIPRTSIDELFANGHFEEIMKMLLPSSDPADAAIRGVPLAVIQACNWGYSVLAKELESSEEKLEHLNSETVPVFPFLRLVLDIIHRLEAARPGEPELLLLEEQARVAGETMLTLSRSLIFRDAMLGGPDWEHVPVFLDIMKRRRSREDWLRTVSYVLAQLLGIPDDKLEVRNKKLEIAAMATTAKASKMEIQTVEEVLEEVVPSPFSALLGYISAATKDGVLRAPHAKVLCHVADMYALLLSEGHQPTFMETQNRPRDFIELGKGEKEKALPEELKSSDLFKFVTLLLSSTDPHLRASCFRAISALSARPFREQRLFKMVKFSKLCMEQPDAKTTKCYQGLPPQSLTFALPSQCIAHPPFAFSFWVYMQDPTSRGELGRRSYFLMGVFMPTASGTPVISLALGAGHGIHGQDGRLEIWVGNELRAPDNEEQVADGKTAHELSLVKAGVWVHVALVVQHRVISAYVQGEKVVDAKLQGTMQFSSLAPEPQRAVCFVGFPPPDLLRYQNSISIMEGLLAHMTYHDEGLTKSQVYNAYFRSRHMLPTEKNIPMMEEANERKESIMYPYHQQQPSPLMWLVISDRWHQVDTQLFAVLNSRSHLQRHGRDKGAQDLVRGLRMAATDLLMNIIDAEAVVPHRLRQYALNFGSLKTVTQLPFRLGISEDNFTIDFKLRFRGYALLEEGAKCQSILGCFAKKGTADRDQFRISLEVSNITSADDGMLAGEATGKQQAWHLVFCYNGQTTQLMVPPMAGDWLHVAISYVEGHTELGCSWDGAPARKVEADYSKVDQRHSVDGYVGFEVTKKHVTSNLLCDIHYFRAWKTSPGIEKVMARHADSEAPDPILAAGDTIYTMTVAACIHEDRGYLLDLIPKERLPGAKVTGRNFTMFPALRSRLAVTTDYVGAMVCSVEHVPRFVSPHPSLRLGLVQSRDAQAASSAASSAEAKEKIKAPSYTARVAAEKFSSTQIRATVPEAAVKAGVPAGKGCWACFRLCHEHHAAQQFTWVIHHSSDLNGQTKREQCWVGLIDEAGGEFYRFNCFDLEATVDQRLMQQSPDHRLDHVVEDKKAIAKAALRRRGSVVTLQATFELQTRTCWINVFINDMILDARILRLQHRHSLRCAAFVGNSGQHFSSLPPLFTQCSYGQLVYQLPGKPQDRFSKFSFPLLLWPSMEPNIQVPTPGERSSIYCCYSDMAEMESIPFDHPANERVRRRILARLTQARSLEVSRKVIEIAAAGCSVERTGLCSFPGDMLLLASLSASDELWKVIGRRGGELGHAIHSICNVTLGGSSNEVTQALEQKQMALQVIEMLLRYPHTYDQLMREGYMALLVQEVCNPPKLQDDDSLSVFSSVSTRILKSTQRLATWATRRVAALALFRTMRLRSSLLSAKDAPALMETLSQAIDELAAVGGSVHLASDDGTGGLVHAEGNDQTEVMQSSLGQLGSEDKQALAFNLQGLAQGSPHLEKSSDPQLVRNILRTLIRMVAFEDCPTRFVESQHTSSELMRHPSAKIFRCQVPMATSMHIHFDPLPIGRGAVKLFVGGEQVAIFNKSLQSKAVSNTSTIIEISGDCFDWQFIYDTDKVSSDRPEKASGQTDRSAPSGLGTEAISENLGYRFYVLPSFEASTQEEAKERRLLVMDQPLLVSRIIKLHSKTPNGGLAGADQDLQQEIDLSVLTLISYLAHLGDDEPHPAITAEGEIFTMMYDVLLNRPTPIEVHDPLNRRILTDEHVAASRFYYGLSLSEEGRSSFVSHQEAVAKIVDMAAEESSQNVLGQGGPGSVANPHKICCHDRGYVINTLTNFSCTPATWNLPQTLVLLRPETQAMFLECEFARGSTSWSISFHTFLNEEFNKPGKFAWMVYKGFTASDIQLAIGISSSETLGNRAGLHPIVLRFTHNASPHQYVIKSKPLECFKWVHVCVSVDHFVLSLTVNGELTWAEEIIAEIPLMCSFGTADLCIGCPGWEFDRAENPHAWVYCVNIYGFKSLEPNEALFDKRREELMAWRSTHEEFDESELGRSGIDQLPNPLTMPATLRAIFDTRQVVAARQGVEVLCELLSGGSESQRRSAIFALRNLADPAVTSGLRRVVQMLMAESAPGKGRRFESVYKLLQTCQEATTFAAAAELVMNILNWEPPFGEKGVEDSVRLELIKHLLAPPIDPLEGGVDQARLEDRAPHVTQGLMTVVEHRRNVELMAEPEVNAVDTFFKYLACSQPLTVTRTLELLVRLVSRSTSEIRKTWAEDMCQSHHFKRLMEMVMQQGDKRIKGLYETLLMFVLKQCDQTQLMETVTSYSPEDITAEERFYIGKILYGCLSSVKSFEETRPLLAPRLADAMLPEHAQGVSRIKKLQIQGAPGIAVECVPLPPSVGNVRTQVKLWLPDKEQPYPVCTNPNEIYIWISHSESELDQPVERREVPPCVVILCHTKPMPQRGEEVRDEEALQRYEGTAAEKILCKSLDFADSVYYQVQFMSGRAIQPFVEQEDAELLQDEPPRVTLKLLCTNMVIRDMVEQKVKQNCNTAFAIIPNRSLSVAEFIFKQVEDIEEELLQELAQSKGEDASAEGNPEGTEGDRLPEEMVLLQQDPSRAVVYQQDVLRWARATRIAGKHLDSIGDGSVVNGGQDIDASKDDSAEAAAAAALRASSSYGRTAERLRPIQRFFALCVVAMTKASLSRMSDNRERLIELMDSLDSYTAQAICEAILELLTLPKNIGLFSKSSIDKTLMSMEQTFQQPESAERSLIAFADILWKYLKPDSRNAEEGLKASVRIVRPLLELLSRSDTSKEQKSNIFAIIRQGMRFSIISTDTFTGEQMIGKASGSKDKHGSSTMHQVLKPMDSSLEAVGQEDARDTGELFFDLNLCFSAASVLKYICCTSSPEEHSQLIQLEVVPKMMRILSVIRDFLPRFANSKANFSYEIPSFCTNPQTNQLYKPVYRLLPYTASTRLFREICGSISNCCQCLSNLMSDQFPTTNCIPLIQMLAFDEGDGLRDLYDMLRDVEVDIGINDQSLLADLHPDITLMVESLRAITINCNRIMRSRVLEVMYTALHPHGPVLPKKNSKKQDVKELNHDYRILTYLKNSGAEADEKREQFFLPSRIDRAFTFSLWSRMDKGISTQIRIEWDCHSSQESTLDLKRMVEEGLDVLPIDASFRIIRKQQDDHLRLRYEELRELRDANMQKRRRVWQWIDKGGADVPPRPLKDMKELKEQKGWAYMSFILEIEEEDLNKRVTSEREDFEEDNAQSEASAREKAVGDTQAHAKLQVFYGLAKSSKPARPKMLEISKPRYVYHVQDQDIIGAGEFTLTTSSLGEGTPTNDAARANAVSMGSQQMNQDSAASAGDAPSEKQSGNTTPAASVATTSKLRTTTVNMQQQQPPPVNFSDDDFSRIQLETFLPLLMPFKTNAAANAGLLTISPYEVNTPERREAARRAIMMPDVFLSRDLVPELVPCCKVATSTDLLSTLSAHTLYLLTMAFARPEPLHSSEEVDATMKLGQFQQVLEQFRKKCTTGTAEENLGGIRVIVDVLWKLFTRRKKVLDEKQYKSFAQNKESFEKGPYYWVKFVQRILELLTDLCIGPDGNAINEIQDFITRELIQTSEALSIRRRPPPECSDNIWAKTSITVDDHMHARAEIERRTRFVGSGKGLKQLMSQKDEFTLLKLGTSIFFNTFDNALEEAQAPEAEDEDDLAQIIRNMVPRVLWMQQRAQPPRYEGRGYVQEDLDFLQPNQKIQPCRFLYFALVNLLAHLTADRNTDNSVLLQSVIPPSVVRGQLIQREVLRNAGLVFCPAYLAEQRRQQGQVKESRDVADLSDLAALSSHTALLLHGFLRQPPFADESIRSSVISQVYLDGTRADDDDSAFDELPGGGSAPLTPDDLKKLCHMCSWQFASLAELCRDMASPGQPKPRSDFSDCMGHLVSVLSMLLSKLIGLGYFERFRKESEDRQRELQERLEQGAYVNEEDLEQNKLPTFELRWVTELFSAMHRLVQVHPIVATDLYLAALKDVCRLLNMCCSLCVNIHVESFMETFLEFLPGSVKELVGGPNMIGLSHGADDVGRPISVESIEEVPSYITIITDLAQIALPWQPPDSGDRACRKALSGFLHCLLDFIAMNDSALAIAAVMLLSRICRRRKDFLETIQRLQLLYVGDEPKFEALEPWVQEANHQVKKIKQIGKEFEDEMDYIRQCNLDTGCLFEPFSVFHDFPPIGRNGSPVTAGTQKSHQDMYTVGFADGIEWSEDDLGDRKTVEQQVNDPRTIEYTDKHQASGMVLRLSQSSMGLIDGKVVNVDFFIKSVCKTGEEDDNEDEDAMLVPIYVGAISSKYVGEDNRLTGDRRGHAAEGFFGCDEFGHLYISGHRTDDKFGGFKKGSTVGVEIDYTDEAKRAMFISVDGFRVGAIRREVDEGMVPCVILNGMGQVVRVNVGRPRRGKGLLVKREDTLQDEWQSIYKDHPEPDTTVIHLSYQVGKDQWFTRVKSDEGSKYKEECIYEGWNSAFAVQLKDEQLAKLEKIKAFSRQFQVDSRRVSIWCINVTLTGMFIDSAQIWRSHHLAQQKAWMSFYTDKSGSHHRKVATDWKDAPRDEHDLEDEAVQVITELDAKFCHGAYKLFVCFNAEDPQNFSPEYDKQITIRLKLTPHLPLLGPKNQLIKLFSHFSAVVEQGDGHLIHYKKVELVALQVLQLLKGSERLRNSLLHDSNAEDDSAGYTVFHAAVEFLKSFCECEPHYRALFVKKEVFEFLVSCIALAEQVPVSQMLVSVFANNDMRVNMQFVEELIKAMEENFSKNKQSSLNALLVLTSVVTTFNDNVETRDNGSIIMRRFMENNTEKRIENPYLPMAFEAFRDQVEFMIGDNERIGDHIKQMKQDEVRSVATKDKQSRASHEQKRKSTVEAAEASESQSGSEKNSGSDSEDEQGEPAASTLPVDTLGTSATADDSDEDVASSVDDGVEHEAAATFGTKKLVLSNFFSICFQLASIELVIRCSSFGFNKTVLKHFSKSVTESQRGKDEMEEAEEGAVEAEEGDEDDDGTVARQKYFRHIIFWLSAQDNMINIPLIVQDAFLRMMCVLLKPHEVEDVLHNRFTAKQRRMRSNAIKPTDTVLLLLKWFTESWCSFGIRVVSSS</sequence>
<comment type="caution">
    <text evidence="2">The sequence shown here is derived from an EMBL/GenBank/DDBJ whole genome shotgun (WGS) entry which is preliminary data.</text>
</comment>
<feature type="compositionally biased region" description="Low complexity" evidence="1">
    <location>
        <begin position="6708"/>
        <end position="6720"/>
    </location>
</feature>
<evidence type="ECO:0000256" key="1">
    <source>
        <dbReference type="SAM" id="MobiDB-lite"/>
    </source>
</evidence>
<proteinExistence type="predicted"/>